<evidence type="ECO:0000256" key="2">
    <source>
        <dbReference type="SAM" id="Phobius"/>
    </source>
</evidence>
<feature type="transmembrane region" description="Helical" evidence="2">
    <location>
        <begin position="149"/>
        <end position="168"/>
    </location>
</feature>
<evidence type="ECO:0000256" key="1">
    <source>
        <dbReference type="SAM" id="MobiDB-lite"/>
    </source>
</evidence>
<dbReference type="InterPro" id="IPR025315">
    <property type="entry name" value="DUF4220"/>
</dbReference>
<keyword evidence="2" id="KW-0812">Transmembrane</keyword>
<feature type="region of interest" description="Disordered" evidence="1">
    <location>
        <begin position="265"/>
        <end position="292"/>
    </location>
</feature>
<dbReference type="PANTHER" id="PTHR31325">
    <property type="entry name" value="OS01G0798800 PROTEIN-RELATED"/>
    <property type="match status" value="1"/>
</dbReference>
<feature type="transmembrane region" description="Helical" evidence="2">
    <location>
        <begin position="118"/>
        <end position="143"/>
    </location>
</feature>
<dbReference type="Pfam" id="PF13968">
    <property type="entry name" value="DUF4220"/>
    <property type="match status" value="1"/>
</dbReference>
<feature type="transmembrane region" description="Helical" evidence="2">
    <location>
        <begin position="49"/>
        <end position="70"/>
    </location>
</feature>
<evidence type="ECO:0000313" key="5">
    <source>
        <dbReference type="Proteomes" id="UP000479710"/>
    </source>
</evidence>
<keyword evidence="5" id="KW-1185">Reference proteome</keyword>
<dbReference type="AlphaFoldDB" id="A0A6G1CKP1"/>
<proteinExistence type="predicted"/>
<name>A0A6G1CKP1_9ORYZ</name>
<gene>
    <name evidence="4" type="ORF">E2562_037571</name>
</gene>
<evidence type="ECO:0000313" key="4">
    <source>
        <dbReference type="EMBL" id="KAF0901028.1"/>
    </source>
</evidence>
<dbReference type="Proteomes" id="UP000479710">
    <property type="component" value="Unassembled WGS sequence"/>
</dbReference>
<dbReference type="OrthoDB" id="1689146at2759"/>
<sequence>MAISPRVYGDLPQFESSSAFSEQSRAAAAADERAGEMARLRRLRGEWEIRVLLLSSLSLQVFLLFTGGLGKRNVAAWLHFMLWLAYLLADSIAIYALGNLSQNQKLCSNGSPHDAGDMHLLVFWAPFLILHLGGQDTITAFAIEDNELWLRHLLSLVSQIALALYVYWKSRPSTAGLLVPAILIFLGAQDGEHEQPPELHARPDPGPNYAKFMEEYHSSKEAGLHAEIVIVPERPPDDNIHVQEEHMEYGELVVKAHRFFTPSATFSSTSSSAARTAPMASPSSAASSATKPTRSSRSCICIHMCRMSKLIDD</sequence>
<accession>A0A6G1CKP1</accession>
<keyword evidence="2" id="KW-1133">Transmembrane helix</keyword>
<reference evidence="4 5" key="1">
    <citation type="submission" date="2019-11" db="EMBL/GenBank/DDBJ databases">
        <title>Whole genome sequence of Oryza granulata.</title>
        <authorList>
            <person name="Li W."/>
        </authorList>
    </citation>
    <scope>NUCLEOTIDE SEQUENCE [LARGE SCALE GENOMIC DNA]</scope>
    <source>
        <strain evidence="5">cv. Menghai</strain>
        <tissue evidence="4">Leaf</tissue>
    </source>
</reference>
<feature type="domain" description="DUF4220" evidence="3">
    <location>
        <begin position="83"/>
        <end position="186"/>
    </location>
</feature>
<protein>
    <recommendedName>
        <fullName evidence="3">DUF4220 domain-containing protein</fullName>
    </recommendedName>
</protein>
<comment type="caution">
    <text evidence="4">The sequence shown here is derived from an EMBL/GenBank/DDBJ whole genome shotgun (WGS) entry which is preliminary data.</text>
</comment>
<dbReference type="EMBL" id="SPHZ02000009">
    <property type="protein sequence ID" value="KAF0901028.1"/>
    <property type="molecule type" value="Genomic_DNA"/>
</dbReference>
<feature type="transmembrane region" description="Helical" evidence="2">
    <location>
        <begin position="76"/>
        <end position="97"/>
    </location>
</feature>
<evidence type="ECO:0000259" key="3">
    <source>
        <dbReference type="Pfam" id="PF13968"/>
    </source>
</evidence>
<organism evidence="4 5">
    <name type="scientific">Oryza meyeriana var. granulata</name>
    <dbReference type="NCBI Taxonomy" id="110450"/>
    <lineage>
        <taxon>Eukaryota</taxon>
        <taxon>Viridiplantae</taxon>
        <taxon>Streptophyta</taxon>
        <taxon>Embryophyta</taxon>
        <taxon>Tracheophyta</taxon>
        <taxon>Spermatophyta</taxon>
        <taxon>Magnoliopsida</taxon>
        <taxon>Liliopsida</taxon>
        <taxon>Poales</taxon>
        <taxon>Poaceae</taxon>
        <taxon>BOP clade</taxon>
        <taxon>Oryzoideae</taxon>
        <taxon>Oryzeae</taxon>
        <taxon>Oryzinae</taxon>
        <taxon>Oryza</taxon>
        <taxon>Oryza meyeriana</taxon>
    </lineage>
</organism>
<keyword evidence="2" id="KW-0472">Membrane</keyword>